<name>A0A0N5CTR6_THECL</name>
<accession>A0A0N5CTR6</accession>
<organism evidence="3">
    <name type="scientific">Thelazia callipaeda</name>
    <name type="common">Oriental eyeworm</name>
    <name type="synonym">Parasitic nematode</name>
    <dbReference type="NCBI Taxonomy" id="103827"/>
    <lineage>
        <taxon>Eukaryota</taxon>
        <taxon>Metazoa</taxon>
        <taxon>Ecdysozoa</taxon>
        <taxon>Nematoda</taxon>
        <taxon>Chromadorea</taxon>
        <taxon>Rhabditida</taxon>
        <taxon>Spirurina</taxon>
        <taxon>Spiruromorpha</taxon>
        <taxon>Thelazioidea</taxon>
        <taxon>Thelaziidae</taxon>
        <taxon>Thelazia</taxon>
    </lineage>
</organism>
<evidence type="ECO:0000313" key="2">
    <source>
        <dbReference type="Proteomes" id="UP000276776"/>
    </source>
</evidence>
<sequence>MLYTQHHLLLLLRKLHIMSVASGVPLSINLSRRTP</sequence>
<dbReference type="EMBL" id="UYYF01001980">
    <property type="protein sequence ID" value="VDN00246.1"/>
    <property type="molecule type" value="Genomic_DNA"/>
</dbReference>
<reference evidence="1 2" key="2">
    <citation type="submission" date="2018-11" db="EMBL/GenBank/DDBJ databases">
        <authorList>
            <consortium name="Pathogen Informatics"/>
        </authorList>
    </citation>
    <scope>NUCLEOTIDE SEQUENCE [LARGE SCALE GENOMIC DNA]</scope>
</reference>
<evidence type="ECO:0000313" key="3">
    <source>
        <dbReference type="WBParaSite" id="TCLT_0000362701-mRNA-1"/>
    </source>
</evidence>
<dbReference type="WBParaSite" id="TCLT_0000362701-mRNA-1">
    <property type="protein sequence ID" value="TCLT_0000362701-mRNA-1"/>
    <property type="gene ID" value="TCLT_0000362701"/>
</dbReference>
<evidence type="ECO:0000313" key="1">
    <source>
        <dbReference type="EMBL" id="VDN00246.1"/>
    </source>
</evidence>
<keyword evidence="2" id="KW-1185">Reference proteome</keyword>
<protein>
    <submittedName>
        <fullName evidence="1 3">Uncharacterized protein</fullName>
    </submittedName>
</protein>
<reference evidence="3" key="1">
    <citation type="submission" date="2017-02" db="UniProtKB">
        <authorList>
            <consortium name="WormBaseParasite"/>
        </authorList>
    </citation>
    <scope>IDENTIFICATION</scope>
</reference>
<dbReference type="AlphaFoldDB" id="A0A0N5CTR6"/>
<gene>
    <name evidence="1" type="ORF">TCLT_LOCUS3617</name>
</gene>
<dbReference type="Proteomes" id="UP000276776">
    <property type="component" value="Unassembled WGS sequence"/>
</dbReference>
<proteinExistence type="predicted"/>